<sequence>MTFRPFLAALALLAALPAASPARAQEAPVATALRGAWFQGECVAPTAMLALSARGAARIPAGEAGRLLRFTEAQTLPSGWTVATARGPEAPRLMLRAAGNGLETAEPNNKTRDDRLPGDAPVAAWHRCPATPLSFAAQAEGVAFLGAIEVLEAACGPGTGGVADCGAALIRVGDVSGDNLLGPAELARLFRGASWLLSLQAEVSPDLSGLASAAGTLGAVAGARLMVESLDYDGDGRLSVRELVQDRAVLAPGGPNGGDARGRPLALERLSEGVALMRGIVEGLLGSEE</sequence>
<keyword evidence="3" id="KW-1185">Reference proteome</keyword>
<dbReference type="PROSITE" id="PS00018">
    <property type="entry name" value="EF_HAND_1"/>
    <property type="match status" value="2"/>
</dbReference>
<accession>A0ABT1XBZ2</accession>
<evidence type="ECO:0000313" key="3">
    <source>
        <dbReference type="Proteomes" id="UP001524642"/>
    </source>
</evidence>
<evidence type="ECO:0000256" key="1">
    <source>
        <dbReference type="SAM" id="SignalP"/>
    </source>
</evidence>
<organism evidence="2 3">
    <name type="scientific">Roseomonas populi</name>
    <dbReference type="NCBI Taxonomy" id="3121582"/>
    <lineage>
        <taxon>Bacteria</taxon>
        <taxon>Pseudomonadati</taxon>
        <taxon>Pseudomonadota</taxon>
        <taxon>Alphaproteobacteria</taxon>
        <taxon>Acetobacterales</taxon>
        <taxon>Roseomonadaceae</taxon>
        <taxon>Roseomonas</taxon>
    </lineage>
</organism>
<feature type="signal peptide" evidence="1">
    <location>
        <begin position="1"/>
        <end position="24"/>
    </location>
</feature>
<evidence type="ECO:0000313" key="2">
    <source>
        <dbReference type="EMBL" id="MCR0985646.1"/>
    </source>
</evidence>
<comment type="caution">
    <text evidence="2">The sequence shown here is derived from an EMBL/GenBank/DDBJ whole genome shotgun (WGS) entry which is preliminary data.</text>
</comment>
<name>A0ABT1XBZ2_9PROT</name>
<keyword evidence="1" id="KW-0732">Signal</keyword>
<dbReference type="Proteomes" id="UP001524642">
    <property type="component" value="Unassembled WGS sequence"/>
</dbReference>
<evidence type="ECO:0008006" key="4">
    <source>
        <dbReference type="Google" id="ProtNLM"/>
    </source>
</evidence>
<reference evidence="2 3" key="1">
    <citation type="submission" date="2022-06" db="EMBL/GenBank/DDBJ databases">
        <title>Roseomonas CN29.</title>
        <authorList>
            <person name="Cheng Y."/>
            <person name="He X."/>
        </authorList>
    </citation>
    <scope>NUCLEOTIDE SEQUENCE [LARGE SCALE GENOMIC DNA]</scope>
    <source>
        <strain evidence="2 3">CN29</strain>
    </source>
</reference>
<gene>
    <name evidence="2" type="ORF">NRP21_26690</name>
</gene>
<proteinExistence type="predicted"/>
<dbReference type="RefSeq" id="WP_257719292.1">
    <property type="nucleotide sequence ID" value="NZ_JANJOU010000038.1"/>
</dbReference>
<dbReference type="InterPro" id="IPR018247">
    <property type="entry name" value="EF_Hand_1_Ca_BS"/>
</dbReference>
<feature type="chain" id="PRO_5046939798" description="EF-hand domain-containing protein" evidence="1">
    <location>
        <begin position="25"/>
        <end position="289"/>
    </location>
</feature>
<protein>
    <recommendedName>
        <fullName evidence="4">EF-hand domain-containing protein</fullName>
    </recommendedName>
</protein>
<dbReference type="EMBL" id="JANJOU010000038">
    <property type="protein sequence ID" value="MCR0985646.1"/>
    <property type="molecule type" value="Genomic_DNA"/>
</dbReference>